<accession>A0A9J6REU4</accession>
<proteinExistence type="predicted"/>
<dbReference type="AlphaFoldDB" id="A0A9J6REU4"/>
<sequence>MKRKSKAIIVSTHQLDIGQELADEILFLHNGEVRQINNHFQTPAELKNYIRKFI</sequence>
<name>A0A9J6REU4_9BACI</name>
<reference evidence="1" key="1">
    <citation type="submission" date="2022-11" db="EMBL/GenBank/DDBJ databases">
        <title>WGS of Natronobacillus azotifigens 24KS-1, an anaerobic diazotrophic haloalkaliphile from soda-rich habitats.</title>
        <authorList>
            <person name="Sorokin D.Y."/>
            <person name="Merkel A.Y."/>
        </authorList>
    </citation>
    <scope>NUCLEOTIDE SEQUENCE</scope>
    <source>
        <strain evidence="1">24KS-1</strain>
    </source>
</reference>
<dbReference type="EMBL" id="JAPRAT010000029">
    <property type="protein sequence ID" value="MCZ0704168.1"/>
    <property type="molecule type" value="Genomic_DNA"/>
</dbReference>
<organism evidence="1 2">
    <name type="scientific">Natronobacillus azotifigens</name>
    <dbReference type="NCBI Taxonomy" id="472978"/>
    <lineage>
        <taxon>Bacteria</taxon>
        <taxon>Bacillati</taxon>
        <taxon>Bacillota</taxon>
        <taxon>Bacilli</taxon>
        <taxon>Bacillales</taxon>
        <taxon>Bacillaceae</taxon>
        <taxon>Natronobacillus</taxon>
    </lineage>
</organism>
<comment type="caution">
    <text evidence="1">The sequence shown here is derived from an EMBL/GenBank/DDBJ whole genome shotgun (WGS) entry which is preliminary data.</text>
</comment>
<dbReference type="RefSeq" id="WP_268780936.1">
    <property type="nucleotide sequence ID" value="NZ_JAPRAT010000029.1"/>
</dbReference>
<dbReference type="SUPFAM" id="SSF52540">
    <property type="entry name" value="P-loop containing nucleoside triphosphate hydrolases"/>
    <property type="match status" value="1"/>
</dbReference>
<evidence type="ECO:0000313" key="1">
    <source>
        <dbReference type="EMBL" id="MCZ0704168.1"/>
    </source>
</evidence>
<gene>
    <name evidence="1" type="ORF">OWO01_13215</name>
</gene>
<dbReference type="InterPro" id="IPR027417">
    <property type="entry name" value="P-loop_NTPase"/>
</dbReference>
<keyword evidence="2" id="KW-1185">Reference proteome</keyword>
<dbReference type="Proteomes" id="UP001084197">
    <property type="component" value="Unassembled WGS sequence"/>
</dbReference>
<evidence type="ECO:0000313" key="2">
    <source>
        <dbReference type="Proteomes" id="UP001084197"/>
    </source>
</evidence>
<protein>
    <submittedName>
        <fullName evidence="1">Uncharacterized protein</fullName>
    </submittedName>
</protein>
<dbReference type="Gene3D" id="3.40.50.300">
    <property type="entry name" value="P-loop containing nucleotide triphosphate hydrolases"/>
    <property type="match status" value="1"/>
</dbReference>